<dbReference type="CDD" id="cd06170">
    <property type="entry name" value="LuxR_C_like"/>
    <property type="match status" value="1"/>
</dbReference>
<reference evidence="2" key="1">
    <citation type="submission" date="2022-10" db="EMBL/GenBank/DDBJ databases">
        <title>The complete genomes of actinobacterial strains from the NBC collection.</title>
        <authorList>
            <person name="Joergensen T.S."/>
            <person name="Alvarez Arevalo M."/>
            <person name="Sterndorff E.B."/>
            <person name="Faurdal D."/>
            <person name="Vuksanovic O."/>
            <person name="Mourched A.-S."/>
            <person name="Charusanti P."/>
            <person name="Shaw S."/>
            <person name="Blin K."/>
            <person name="Weber T."/>
        </authorList>
    </citation>
    <scope>NUCLEOTIDE SEQUENCE</scope>
    <source>
        <strain evidence="2">NBC_01432</strain>
    </source>
</reference>
<dbReference type="PROSITE" id="PS50043">
    <property type="entry name" value="HTH_LUXR_2"/>
    <property type="match status" value="1"/>
</dbReference>
<evidence type="ECO:0000313" key="3">
    <source>
        <dbReference type="Proteomes" id="UP001432209"/>
    </source>
</evidence>
<name>A0ABZ2A802_STRNV</name>
<evidence type="ECO:0000313" key="2">
    <source>
        <dbReference type="EMBL" id="WUX53435.1"/>
    </source>
</evidence>
<sequence length="327" mass="35981">MENQKHHPHSDRELCDTAIGLYTDALRKGRITRAALTPAPCLVDMALVHPDPLDEAWMCPVPPSAALAHLLQPIAREIHERVRLSASLVDSLAPLSAVVAEDPNLSITTLDGHVLIDAKVGEAARAATREILTVQPGFSRERKLMMAGLSRSLAAIERGARLRHLYQHPARYSPHIKEYLEQVPADRLEVRTVEQTVERLIIVDRTVAFIPASANRHTALEIRHPALITYLVQVYEVLWSQATPMTERPPILSPDAAVTSVQRGIARLLAEGITDESVARRMGISVRTCRAHIAKLMQALNASSRTHLGVLLIQSGLVDARTSAEHP</sequence>
<feature type="domain" description="HTH luxR-type" evidence="1">
    <location>
        <begin position="251"/>
        <end position="316"/>
    </location>
</feature>
<organism evidence="2 3">
    <name type="scientific">Streptomyces niveus</name>
    <name type="common">Streptomyces spheroides</name>
    <dbReference type="NCBI Taxonomy" id="193462"/>
    <lineage>
        <taxon>Bacteria</taxon>
        <taxon>Bacillati</taxon>
        <taxon>Actinomycetota</taxon>
        <taxon>Actinomycetes</taxon>
        <taxon>Kitasatosporales</taxon>
        <taxon>Streptomycetaceae</taxon>
        <taxon>Streptomyces</taxon>
    </lineage>
</organism>
<keyword evidence="3" id="KW-1185">Reference proteome</keyword>
<accession>A0ABZ2A802</accession>
<dbReference type="PRINTS" id="PR00038">
    <property type="entry name" value="HTHLUXR"/>
</dbReference>
<dbReference type="InterPro" id="IPR036388">
    <property type="entry name" value="WH-like_DNA-bd_sf"/>
</dbReference>
<gene>
    <name evidence="2" type="ORF">OG442_18825</name>
</gene>
<dbReference type="Proteomes" id="UP001432209">
    <property type="component" value="Chromosome"/>
</dbReference>
<dbReference type="InterPro" id="IPR051797">
    <property type="entry name" value="TrmB-like"/>
</dbReference>
<proteinExistence type="predicted"/>
<dbReference type="InterPro" id="IPR016032">
    <property type="entry name" value="Sig_transdc_resp-reg_C-effctor"/>
</dbReference>
<dbReference type="EMBL" id="CP109495">
    <property type="protein sequence ID" value="WUX53435.1"/>
    <property type="molecule type" value="Genomic_DNA"/>
</dbReference>
<dbReference type="PANTHER" id="PTHR34293">
    <property type="entry name" value="HTH-TYPE TRANSCRIPTIONAL REGULATOR TRMBL2"/>
    <property type="match status" value="1"/>
</dbReference>
<dbReference type="Pfam" id="PF00196">
    <property type="entry name" value="GerE"/>
    <property type="match status" value="1"/>
</dbReference>
<dbReference type="RefSeq" id="WP_329077038.1">
    <property type="nucleotide sequence ID" value="NZ_CP108849.2"/>
</dbReference>
<protein>
    <submittedName>
        <fullName evidence="2">LuxR C-terminal-related transcriptional regulator</fullName>
    </submittedName>
</protein>
<dbReference type="SMART" id="SM00421">
    <property type="entry name" value="HTH_LUXR"/>
    <property type="match status" value="1"/>
</dbReference>
<dbReference type="Gene3D" id="1.10.10.10">
    <property type="entry name" value="Winged helix-like DNA-binding domain superfamily/Winged helix DNA-binding domain"/>
    <property type="match status" value="1"/>
</dbReference>
<dbReference type="PANTHER" id="PTHR34293:SF1">
    <property type="entry name" value="HTH-TYPE TRANSCRIPTIONAL REGULATOR TRMBL2"/>
    <property type="match status" value="1"/>
</dbReference>
<evidence type="ECO:0000259" key="1">
    <source>
        <dbReference type="PROSITE" id="PS50043"/>
    </source>
</evidence>
<dbReference type="SUPFAM" id="SSF46894">
    <property type="entry name" value="C-terminal effector domain of the bipartite response regulators"/>
    <property type="match status" value="1"/>
</dbReference>
<dbReference type="InterPro" id="IPR000792">
    <property type="entry name" value="Tscrpt_reg_LuxR_C"/>
</dbReference>